<reference evidence="3 4" key="1">
    <citation type="submission" date="2021-03" db="EMBL/GenBank/DDBJ databases">
        <authorList>
            <person name="King G.J."/>
            <person name="Bancroft I."/>
            <person name="Baten A."/>
            <person name="Bloomfield J."/>
            <person name="Borpatragohain P."/>
            <person name="He Z."/>
            <person name="Irish N."/>
            <person name="Irwin J."/>
            <person name="Liu K."/>
            <person name="Mauleon R.P."/>
            <person name="Moore J."/>
            <person name="Morris R."/>
            <person name="Ostergaard L."/>
            <person name="Wang B."/>
            <person name="Wells R."/>
        </authorList>
    </citation>
    <scope>NUCLEOTIDE SEQUENCE [LARGE SCALE GENOMIC DNA]</scope>
    <source>
        <strain evidence="3">R-o-18</strain>
        <tissue evidence="3">Leaf</tissue>
    </source>
</reference>
<gene>
    <name evidence="3" type="primary">A01p043150.1_BraROA</name>
    <name evidence="3" type="ORF">IGI04_003154</name>
</gene>
<dbReference type="PANTHER" id="PTHR31704:SF43">
    <property type="entry name" value="HEAT SHOCK PROTEIN"/>
    <property type="match status" value="1"/>
</dbReference>
<evidence type="ECO:0000313" key="3">
    <source>
        <dbReference type="EMBL" id="KAG5415587.1"/>
    </source>
</evidence>
<keyword evidence="4" id="KW-1185">Reference proteome</keyword>
<comment type="caution">
    <text evidence="3">The sequence shown here is derived from an EMBL/GenBank/DDBJ whole genome shotgun (WGS) entry which is preliminary data.</text>
</comment>
<dbReference type="PANTHER" id="PTHR31704">
    <property type="entry name" value="MYB/SANT-LIKE DNA-BINDING DOMAIN PROTEIN-RELATED"/>
    <property type="match status" value="1"/>
</dbReference>
<dbReference type="InterPro" id="IPR024752">
    <property type="entry name" value="Myb/SANT-like_dom"/>
</dbReference>
<dbReference type="EMBL" id="JADBGQ010000001">
    <property type="protein sequence ID" value="KAG5415587.1"/>
    <property type="molecule type" value="Genomic_DNA"/>
</dbReference>
<feature type="domain" description="Myb/SANT-like" evidence="2">
    <location>
        <begin position="28"/>
        <end position="103"/>
    </location>
</feature>
<proteinExistence type="predicted"/>
<evidence type="ECO:0000313" key="4">
    <source>
        <dbReference type="Proteomes" id="UP000823674"/>
    </source>
</evidence>
<protein>
    <recommendedName>
        <fullName evidence="2">Myb/SANT-like domain-containing protein</fullName>
    </recommendedName>
</protein>
<dbReference type="Proteomes" id="UP000823674">
    <property type="component" value="Chromosome A01"/>
</dbReference>
<name>A0ABQ7NXJ7_BRACM</name>
<dbReference type="Pfam" id="PF12776">
    <property type="entry name" value="Myb_DNA-bind_3"/>
    <property type="match status" value="1"/>
</dbReference>
<evidence type="ECO:0000259" key="2">
    <source>
        <dbReference type="Pfam" id="PF12776"/>
    </source>
</evidence>
<evidence type="ECO:0000256" key="1">
    <source>
        <dbReference type="SAM" id="MobiDB-lite"/>
    </source>
</evidence>
<feature type="compositionally biased region" description="Polar residues" evidence="1">
    <location>
        <begin position="11"/>
        <end position="22"/>
    </location>
</feature>
<sequence>MASNRRGKASASGQRGRNASNETRTRTTERFKWTYEQNKKMIELFDEAFSMSNYSLKYPMAHGRLDEFKKSYKMWKFLMKSTGISVDPETSMIYTSSEWWDNHEAGCRITKSFNRETPKFWDVMVCCFALHDVYSQPQYCARQRQKEIMNEGQADDSTHGNSDFEGGDMPDTKVPDTEENEEVYGVKI</sequence>
<organism evidence="3 4">
    <name type="scientific">Brassica rapa subsp. trilocularis</name>
    <dbReference type="NCBI Taxonomy" id="1813537"/>
    <lineage>
        <taxon>Eukaryota</taxon>
        <taxon>Viridiplantae</taxon>
        <taxon>Streptophyta</taxon>
        <taxon>Embryophyta</taxon>
        <taxon>Tracheophyta</taxon>
        <taxon>Spermatophyta</taxon>
        <taxon>Magnoliopsida</taxon>
        <taxon>eudicotyledons</taxon>
        <taxon>Gunneridae</taxon>
        <taxon>Pentapetalae</taxon>
        <taxon>rosids</taxon>
        <taxon>malvids</taxon>
        <taxon>Brassicales</taxon>
        <taxon>Brassicaceae</taxon>
        <taxon>Brassiceae</taxon>
        <taxon>Brassica</taxon>
    </lineage>
</organism>
<accession>A0ABQ7NXJ7</accession>
<feature type="region of interest" description="Disordered" evidence="1">
    <location>
        <begin position="1"/>
        <end position="26"/>
    </location>
</feature>
<feature type="region of interest" description="Disordered" evidence="1">
    <location>
        <begin position="150"/>
        <end position="188"/>
    </location>
</feature>